<comment type="caution">
    <text evidence="11">The sequence shown here is derived from an EMBL/GenBank/DDBJ whole genome shotgun (WGS) entry which is preliminary data.</text>
</comment>
<sequence>MKHLIRIMGIIAVCFSITACSTSDDIKDSSTNSLNSSYDQDRDSDANKITDSYRYQLPVIFHIFHTNDPEDLTLSTITPERIAFILKNVNDLWRGVYNNSSVDVGVDFVLAKNDEKGNLLDHPGIVYELWNNKSLDVESFMNDNTGQYTKYLWDPNNYINVMIFPFKDDESDGSVTLGITHLPFTTSGPNMLEGLNVTKYTTMAKDNLKFPYCSAINAIYASKEYDSSRYTATTEQDRFNSSMVDVSATLAHELGHYLGLHHVFTENTAGDIVDSCGDTDYCGDTPSYNKTEYDTWLTSYINQHQIFYLDEMDIRHSCAGTTYTASNFMDYSVCTSDLFTNDQRDRIRHVLYYSPLIPGPKKTGASRAGGYQSAGNEPLDLPIMTRK</sequence>
<evidence type="ECO:0000256" key="1">
    <source>
        <dbReference type="ARBA" id="ARBA00008721"/>
    </source>
</evidence>
<dbReference type="PANTHER" id="PTHR47466:SF1">
    <property type="entry name" value="METALLOPROTEASE MEP1 (AFU_ORTHOLOGUE AFUA_1G07730)-RELATED"/>
    <property type="match status" value="1"/>
</dbReference>
<dbReference type="InterPro" id="IPR023852">
    <property type="entry name" value="Metalloproteinase_lipop_BF0631"/>
</dbReference>
<dbReference type="RefSeq" id="WP_252760185.1">
    <property type="nucleotide sequence ID" value="NZ_JAMXLY010000007.1"/>
</dbReference>
<keyword evidence="8" id="KW-1015">Disulfide bond</keyword>
<evidence type="ECO:0000256" key="6">
    <source>
        <dbReference type="ARBA" id="ARBA00022833"/>
    </source>
</evidence>
<keyword evidence="6" id="KW-0862">Zinc</keyword>
<dbReference type="Proteomes" id="UP001204015">
    <property type="component" value="Unassembled WGS sequence"/>
</dbReference>
<evidence type="ECO:0000256" key="8">
    <source>
        <dbReference type="ARBA" id="ARBA00023157"/>
    </source>
</evidence>
<keyword evidence="5" id="KW-0378">Hydrolase</keyword>
<dbReference type="Pfam" id="PF05572">
    <property type="entry name" value="Peptidase_M43"/>
    <property type="match status" value="1"/>
</dbReference>
<keyword evidence="4" id="KW-0732">Signal</keyword>
<evidence type="ECO:0000256" key="2">
    <source>
        <dbReference type="ARBA" id="ARBA00022670"/>
    </source>
</evidence>
<evidence type="ECO:0000256" key="4">
    <source>
        <dbReference type="ARBA" id="ARBA00022729"/>
    </source>
</evidence>
<evidence type="ECO:0000256" key="9">
    <source>
        <dbReference type="SAM" id="MobiDB-lite"/>
    </source>
</evidence>
<evidence type="ECO:0000313" key="12">
    <source>
        <dbReference type="Proteomes" id="UP001204015"/>
    </source>
</evidence>
<dbReference type="Gene3D" id="3.40.390.10">
    <property type="entry name" value="Collagenase (Catalytic Domain)"/>
    <property type="match status" value="1"/>
</dbReference>
<dbReference type="NCBIfam" id="TIGR03952">
    <property type="entry name" value="metzin_BF0631"/>
    <property type="match status" value="1"/>
</dbReference>
<evidence type="ECO:0000313" key="11">
    <source>
        <dbReference type="EMBL" id="MCO6024821.1"/>
    </source>
</evidence>
<keyword evidence="2" id="KW-0645">Protease</keyword>
<dbReference type="GO" id="GO:0008237">
    <property type="term" value="F:metallopeptidase activity"/>
    <property type="evidence" value="ECO:0007669"/>
    <property type="project" value="UniProtKB-KW"/>
</dbReference>
<protein>
    <submittedName>
        <fullName evidence="11">Zinc-dependent metalloproteinase lipoprotein</fullName>
    </submittedName>
</protein>
<accession>A0ABT1BUS1</accession>
<evidence type="ECO:0000256" key="5">
    <source>
        <dbReference type="ARBA" id="ARBA00022801"/>
    </source>
</evidence>
<dbReference type="PANTHER" id="PTHR47466">
    <property type="match status" value="1"/>
</dbReference>
<feature type="region of interest" description="Disordered" evidence="9">
    <location>
        <begin position="23"/>
        <end position="43"/>
    </location>
</feature>
<evidence type="ECO:0000256" key="7">
    <source>
        <dbReference type="ARBA" id="ARBA00023049"/>
    </source>
</evidence>
<keyword evidence="7 11" id="KW-0482">Metalloprotease</keyword>
<proteinExistence type="inferred from homology"/>
<dbReference type="InterPro" id="IPR008754">
    <property type="entry name" value="Peptidase_M43"/>
</dbReference>
<evidence type="ECO:0000259" key="10">
    <source>
        <dbReference type="Pfam" id="PF05572"/>
    </source>
</evidence>
<keyword evidence="3" id="KW-0479">Metal-binding</keyword>
<name>A0ABT1BUS1_9BACT</name>
<dbReference type="InterPro" id="IPR024079">
    <property type="entry name" value="MetalloPept_cat_dom_sf"/>
</dbReference>
<feature type="domain" description="Peptidase M43 pregnancy-associated plasma-A" evidence="10">
    <location>
        <begin position="241"/>
        <end position="351"/>
    </location>
</feature>
<evidence type="ECO:0000256" key="3">
    <source>
        <dbReference type="ARBA" id="ARBA00022723"/>
    </source>
</evidence>
<gene>
    <name evidence="11" type="ORF">NG821_03005</name>
</gene>
<keyword evidence="12" id="KW-1185">Reference proteome</keyword>
<organism evidence="11 12">
    <name type="scientific">Segatella cerevisiae</name>
    <dbReference type="NCBI Taxonomy" id="2053716"/>
    <lineage>
        <taxon>Bacteria</taxon>
        <taxon>Pseudomonadati</taxon>
        <taxon>Bacteroidota</taxon>
        <taxon>Bacteroidia</taxon>
        <taxon>Bacteroidales</taxon>
        <taxon>Prevotellaceae</taxon>
        <taxon>Segatella</taxon>
    </lineage>
</organism>
<feature type="compositionally biased region" description="Polar residues" evidence="9">
    <location>
        <begin position="23"/>
        <end position="38"/>
    </location>
</feature>
<keyword evidence="11" id="KW-0449">Lipoprotein</keyword>
<dbReference type="PROSITE" id="PS51257">
    <property type="entry name" value="PROKAR_LIPOPROTEIN"/>
    <property type="match status" value="1"/>
</dbReference>
<feature type="region of interest" description="Disordered" evidence="9">
    <location>
        <begin position="362"/>
        <end position="387"/>
    </location>
</feature>
<dbReference type="EMBL" id="JAMXLY010000007">
    <property type="protein sequence ID" value="MCO6024821.1"/>
    <property type="molecule type" value="Genomic_DNA"/>
</dbReference>
<reference evidence="11 12" key="1">
    <citation type="submission" date="2022-06" db="EMBL/GenBank/DDBJ databases">
        <title>A taxonomic note on the genus Prevotella: Description of four novel genera and emended description of the genera Hallella and Xylanibacter.</title>
        <authorList>
            <person name="Hitch T.C.A."/>
        </authorList>
    </citation>
    <scope>NUCLEOTIDE SEQUENCE [LARGE SCALE GENOMIC DNA]</scope>
    <source>
        <strain evidence="11 12">DSM 100619</strain>
    </source>
</reference>
<comment type="similarity">
    <text evidence="1">Belongs to the peptidase M43B family.</text>
</comment>
<dbReference type="SUPFAM" id="SSF55486">
    <property type="entry name" value="Metalloproteases ('zincins'), catalytic domain"/>
    <property type="match status" value="1"/>
</dbReference>